<dbReference type="InterPro" id="IPR011990">
    <property type="entry name" value="TPR-like_helical_dom_sf"/>
</dbReference>
<dbReference type="InterPro" id="IPR002885">
    <property type="entry name" value="PPR_rpt"/>
</dbReference>
<evidence type="ECO:0000256" key="1">
    <source>
        <dbReference type="ARBA" id="ARBA00007626"/>
    </source>
</evidence>
<sequence length="229" mass="25978">MTTVTTADKFFNHLEKDSGNIENSLSRVSAKLDSKCVSEVLSRCYPKRSHMGLRFFIWAGLQSSYRHSAYMYGRACKLLDIRKNPQMVFNVIEAYRVEGSFVTVNTFKVVLKLCKEAQLADVALWALRKIPEFSLQADTTVYNLVIRLFSEKGDTDMAENLMKEMGLSDLYPDIITYITMIEGFCNVGRLEDAYMLIGVMRGNGCFPNTVVYSALLGGFCRIWKYGEGI</sequence>
<accession>A0AAD7L9Y5</accession>
<dbReference type="Gene3D" id="1.25.40.10">
    <property type="entry name" value="Tetratricopeptide repeat domain"/>
    <property type="match status" value="2"/>
</dbReference>
<evidence type="ECO:0000256" key="3">
    <source>
        <dbReference type="PROSITE-ProRule" id="PRU00708"/>
    </source>
</evidence>
<keyword evidence="5" id="KW-1185">Reference proteome</keyword>
<dbReference type="GO" id="GO:0010019">
    <property type="term" value="P:chloroplast-nucleus signaling pathway"/>
    <property type="evidence" value="ECO:0007669"/>
    <property type="project" value="TreeGrafter"/>
</dbReference>
<evidence type="ECO:0000313" key="4">
    <source>
        <dbReference type="EMBL" id="KAJ7954335.1"/>
    </source>
</evidence>
<dbReference type="PANTHER" id="PTHR47936">
    <property type="entry name" value="PPR_LONG DOMAIN-CONTAINING PROTEIN"/>
    <property type="match status" value="1"/>
</dbReference>
<dbReference type="PROSITE" id="PS51375">
    <property type="entry name" value="PPR"/>
    <property type="match status" value="2"/>
</dbReference>
<reference evidence="4" key="1">
    <citation type="journal article" date="2023" name="Science">
        <title>Elucidation of the pathway for biosynthesis of saponin adjuvants from the soapbark tree.</title>
        <authorList>
            <person name="Reed J."/>
            <person name="Orme A."/>
            <person name="El-Demerdash A."/>
            <person name="Owen C."/>
            <person name="Martin L.B.B."/>
            <person name="Misra R.C."/>
            <person name="Kikuchi S."/>
            <person name="Rejzek M."/>
            <person name="Martin A.C."/>
            <person name="Harkess A."/>
            <person name="Leebens-Mack J."/>
            <person name="Louveau T."/>
            <person name="Stephenson M.J."/>
            <person name="Osbourn A."/>
        </authorList>
    </citation>
    <scope>NUCLEOTIDE SEQUENCE</scope>
    <source>
        <strain evidence="4">S10</strain>
    </source>
</reference>
<dbReference type="KEGG" id="qsa:O6P43_025924"/>
<dbReference type="GO" id="GO:0031930">
    <property type="term" value="P:mitochondria-nucleus signaling pathway"/>
    <property type="evidence" value="ECO:0007669"/>
    <property type="project" value="TreeGrafter"/>
</dbReference>
<gene>
    <name evidence="4" type="ORF">O6P43_025924</name>
</gene>
<dbReference type="Proteomes" id="UP001163823">
    <property type="component" value="Chromosome 10"/>
</dbReference>
<feature type="repeat" description="PPR" evidence="3">
    <location>
        <begin position="138"/>
        <end position="172"/>
    </location>
</feature>
<name>A0AAD7L9Y5_QUISA</name>
<dbReference type="NCBIfam" id="TIGR00756">
    <property type="entry name" value="PPR"/>
    <property type="match status" value="2"/>
</dbReference>
<dbReference type="EMBL" id="JARAOO010000010">
    <property type="protein sequence ID" value="KAJ7954335.1"/>
    <property type="molecule type" value="Genomic_DNA"/>
</dbReference>
<feature type="repeat" description="PPR" evidence="3">
    <location>
        <begin position="173"/>
        <end position="207"/>
    </location>
</feature>
<dbReference type="Pfam" id="PF01535">
    <property type="entry name" value="PPR"/>
    <property type="match status" value="1"/>
</dbReference>
<organism evidence="4 5">
    <name type="scientific">Quillaja saponaria</name>
    <name type="common">Soap bark tree</name>
    <dbReference type="NCBI Taxonomy" id="32244"/>
    <lineage>
        <taxon>Eukaryota</taxon>
        <taxon>Viridiplantae</taxon>
        <taxon>Streptophyta</taxon>
        <taxon>Embryophyta</taxon>
        <taxon>Tracheophyta</taxon>
        <taxon>Spermatophyta</taxon>
        <taxon>Magnoliopsida</taxon>
        <taxon>eudicotyledons</taxon>
        <taxon>Gunneridae</taxon>
        <taxon>Pentapetalae</taxon>
        <taxon>rosids</taxon>
        <taxon>fabids</taxon>
        <taxon>Fabales</taxon>
        <taxon>Quillajaceae</taxon>
        <taxon>Quillaja</taxon>
    </lineage>
</organism>
<dbReference type="AlphaFoldDB" id="A0AAD7L9Y5"/>
<evidence type="ECO:0000256" key="2">
    <source>
        <dbReference type="ARBA" id="ARBA00022737"/>
    </source>
</evidence>
<dbReference type="GO" id="GO:0009507">
    <property type="term" value="C:chloroplast"/>
    <property type="evidence" value="ECO:0007669"/>
    <property type="project" value="TreeGrafter"/>
</dbReference>
<dbReference type="PANTHER" id="PTHR47936:SF1">
    <property type="entry name" value="PENTATRICOPEPTIDE REPEAT-CONTAINING PROTEIN GUN1, CHLOROPLASTIC"/>
    <property type="match status" value="1"/>
</dbReference>
<comment type="caution">
    <text evidence="4">The sequence shown here is derived from an EMBL/GenBank/DDBJ whole genome shotgun (WGS) entry which is preliminary data.</text>
</comment>
<evidence type="ECO:0000313" key="5">
    <source>
        <dbReference type="Proteomes" id="UP001163823"/>
    </source>
</evidence>
<protein>
    <submittedName>
        <fullName evidence="4">Pentatricopeptide repeat</fullName>
    </submittedName>
</protein>
<dbReference type="Pfam" id="PF13041">
    <property type="entry name" value="PPR_2"/>
    <property type="match status" value="1"/>
</dbReference>
<keyword evidence="2" id="KW-0677">Repeat</keyword>
<comment type="similarity">
    <text evidence="1">Belongs to the PPR family. P subfamily.</text>
</comment>
<proteinExistence type="inferred from homology"/>